<gene>
    <name evidence="2" type="ORF">D7V94_09400</name>
</gene>
<dbReference type="InterPro" id="IPR002934">
    <property type="entry name" value="Polymerase_NTP_transf_dom"/>
</dbReference>
<evidence type="ECO:0000259" key="1">
    <source>
        <dbReference type="Pfam" id="PF01909"/>
    </source>
</evidence>
<dbReference type="Proteomes" id="UP000280696">
    <property type="component" value="Unassembled WGS sequence"/>
</dbReference>
<dbReference type="CDD" id="cd05403">
    <property type="entry name" value="NT_KNTase_like"/>
    <property type="match status" value="1"/>
</dbReference>
<dbReference type="OrthoDB" id="5176171at2"/>
<keyword evidence="2" id="KW-0808">Transferase</keyword>
<sequence>MPKTFQVENILSKIVSELSACTFVKGIVLGGSRATGTTDEHSDIDIGIYYKKGQIDYTLLNEAARRLDDEGRENLICREGEWGPWVNCGGWLVTDGFHVDLILRDIDRVKDIVVNTNAGDFSANYQTGHPHAYLDVMYRGELASCKILYSGDDDFIYLQNSAREYPAALKSSLLHFFMFETGFSCALASKNMHSGDSYYFTGHIFRSVSALNQAIFALNEKWCLNEKKAVYRIDSFPCAPADYSDRVNELFHTLTTSPVRTISLLRELYDETLRLVQTSAGQQEDFLYAGNL</sequence>
<keyword evidence="3" id="KW-1185">Reference proteome</keyword>
<dbReference type="RefSeq" id="WP_120469106.1">
    <property type="nucleotide sequence ID" value="NZ_RAYQ01000009.1"/>
</dbReference>
<feature type="domain" description="Polymerase nucleotidyl transferase" evidence="1">
    <location>
        <begin position="11"/>
        <end position="54"/>
    </location>
</feature>
<organism evidence="2 3">
    <name type="scientific">Parablautia intestinalis</name>
    <dbReference type="NCBI Taxonomy" id="2320100"/>
    <lineage>
        <taxon>Bacteria</taxon>
        <taxon>Bacillati</taxon>
        <taxon>Bacillota</taxon>
        <taxon>Clostridia</taxon>
        <taxon>Lachnospirales</taxon>
        <taxon>Lachnospiraceae</taxon>
        <taxon>Parablautia</taxon>
    </lineage>
</organism>
<dbReference type="Gene3D" id="3.30.460.10">
    <property type="entry name" value="Beta Polymerase, domain 2"/>
    <property type="match status" value="1"/>
</dbReference>
<reference evidence="2 3" key="1">
    <citation type="submission" date="2018-09" db="EMBL/GenBank/DDBJ databases">
        <title>Murine metabolic-syndrome-specific gut microbial biobank.</title>
        <authorList>
            <person name="Liu C."/>
        </authorList>
    </citation>
    <scope>NUCLEOTIDE SEQUENCE [LARGE SCALE GENOMIC DNA]</scope>
    <source>
        <strain evidence="2 3">0.1xD8-82</strain>
    </source>
</reference>
<name>A0A3A9AJF2_9FIRM</name>
<evidence type="ECO:0000313" key="3">
    <source>
        <dbReference type="Proteomes" id="UP000280696"/>
    </source>
</evidence>
<protein>
    <submittedName>
        <fullName evidence="2">Nucleotidyltransferase domain-containing protein</fullName>
    </submittedName>
</protein>
<dbReference type="Pfam" id="PF01909">
    <property type="entry name" value="NTP_transf_2"/>
    <property type="match status" value="1"/>
</dbReference>
<comment type="caution">
    <text evidence="2">The sequence shown here is derived from an EMBL/GenBank/DDBJ whole genome shotgun (WGS) entry which is preliminary data.</text>
</comment>
<dbReference type="InterPro" id="IPR043519">
    <property type="entry name" value="NT_sf"/>
</dbReference>
<dbReference type="AlphaFoldDB" id="A0A3A9AJF2"/>
<dbReference type="GO" id="GO:0016779">
    <property type="term" value="F:nucleotidyltransferase activity"/>
    <property type="evidence" value="ECO:0007669"/>
    <property type="project" value="InterPro"/>
</dbReference>
<evidence type="ECO:0000313" key="2">
    <source>
        <dbReference type="EMBL" id="RKI91489.1"/>
    </source>
</evidence>
<proteinExistence type="predicted"/>
<dbReference type="EMBL" id="RAYQ01000009">
    <property type="protein sequence ID" value="RKI91489.1"/>
    <property type="molecule type" value="Genomic_DNA"/>
</dbReference>
<dbReference type="SUPFAM" id="SSF81301">
    <property type="entry name" value="Nucleotidyltransferase"/>
    <property type="match status" value="1"/>
</dbReference>
<accession>A0A3A9AJF2</accession>